<feature type="region of interest" description="Disordered" evidence="1">
    <location>
        <begin position="564"/>
        <end position="598"/>
    </location>
</feature>
<protein>
    <submittedName>
        <fullName evidence="2">Putative catalytic step 2 spliceosome</fullName>
    </submittedName>
</protein>
<feature type="region of interest" description="Disordered" evidence="1">
    <location>
        <begin position="337"/>
        <end position="448"/>
    </location>
</feature>
<feature type="compositionally biased region" description="Low complexity" evidence="1">
    <location>
        <begin position="245"/>
        <end position="259"/>
    </location>
</feature>
<proteinExistence type="predicted"/>
<feature type="compositionally biased region" description="Low complexity" evidence="1">
    <location>
        <begin position="850"/>
        <end position="862"/>
    </location>
</feature>
<feature type="region of interest" description="Disordered" evidence="1">
    <location>
        <begin position="714"/>
        <end position="921"/>
    </location>
</feature>
<feature type="compositionally biased region" description="Polar residues" evidence="1">
    <location>
        <begin position="869"/>
        <end position="901"/>
    </location>
</feature>
<organism evidence="2">
    <name type="scientific">Ornithodoros turicata</name>
    <dbReference type="NCBI Taxonomy" id="34597"/>
    <lineage>
        <taxon>Eukaryota</taxon>
        <taxon>Metazoa</taxon>
        <taxon>Ecdysozoa</taxon>
        <taxon>Arthropoda</taxon>
        <taxon>Chelicerata</taxon>
        <taxon>Arachnida</taxon>
        <taxon>Acari</taxon>
        <taxon>Parasitiformes</taxon>
        <taxon>Ixodida</taxon>
        <taxon>Ixodoidea</taxon>
        <taxon>Argasidae</taxon>
        <taxon>Ornithodorinae</taxon>
        <taxon>Ornithodoros</taxon>
    </lineage>
</organism>
<feature type="compositionally biased region" description="Basic residues" evidence="1">
    <location>
        <begin position="784"/>
        <end position="793"/>
    </location>
</feature>
<dbReference type="PANTHER" id="PTHR37970">
    <property type="entry name" value="PROTEIN CBG08587"/>
    <property type="match status" value="1"/>
</dbReference>
<feature type="compositionally biased region" description="Polar residues" evidence="1">
    <location>
        <begin position="415"/>
        <end position="433"/>
    </location>
</feature>
<feature type="compositionally biased region" description="Polar residues" evidence="1">
    <location>
        <begin position="765"/>
        <end position="778"/>
    </location>
</feature>
<sequence>MSVICQNFVQNAWKKDLCSNCFKSFSDHTSAEDPCSVLLTRTEVEENEKNTVFNNLNGTRYISQATTIYESWKTLINDQTSTAFVLLKSPQRQEIPPEIVKQTPTVISETQTQPTSNGVAQGILKVGSKPSEVPRRNSVGFKEDHVQVIGYGGNDDYDSDEGNWEMSSDDDVSLESLDCTEEEKVITKITKENTDFNSNNENLLTPQEKPPKVAAENNSEGDKNSVGPELESAAVPSSVCEDSLETSTSSDPSTPVTEDVITTDKDETGEMQRQQEDTPKEGEEVQGDDPKVIAATLCKNSVPVPGIYEARSSFLHSIAEPPVAIYTPASDLFVHRGSTSSSSSEEDATAKVLAKPPAAKLPLKPKIPAKPVVKKEQNVPPVSPASTDDVSPREDIVEVKPVVSPAPPEEVVGQASPQVNETTETVQVANSASAPPEPENPVVQKENGRNFYDGSIYYAVSEPFSTSPEHEARNMNLARTLHYSETNIYQEVKNNNNRSPEKKDMKLAALAVELEQARYSSTPSKRAAPAPPANPPEQQLTPAAKTESPYYYYASRKLGFLKSKSEKDNDRLNGSTSPTAVYKSPSPTESSDDSTPKNKKSIFSFKKLLKRGNSSKDLVSDDVAQMKSTNNPTNRKAWKHADFDKSRLRLEIVHPMDMPKVDDGAPPESVSANGSGSPVRHLEDGMYEGVTVERYGAIVIPADCRNVHQLPECQLQKCPPGRPDDRESVMATPDSPSSSCSGSSSGGPSRPAKPPPPPRCKAHTPTRSVPASAGSNGPQPRKPVVPKRHLRHNAKTDYANLGQVRTPMAPKKPQRSSSMASNSGENSGEEQGRSGQQDNSRTYEALNCQVDSSDSTVSGGSETQEEELYSNTAVPTQASSPPTKHISRNGSDPMTTRTCTQGDRPPSSPPGSPTCPDQVSHRADWPTFEASYARITMSNHEALTKLLEHISTSSHLFPCESKIGGQMEWDKFELEGTSNVEGLQISSATYKETSCKVTLLVTKKTSFLPPVPQLLKHRTIVSFLDNDTIVLVLPRGAVSPVHHSNLHSSPHAVAYVLLQVISTLKALQSTGMEEVEACSQKCWLVEWETMHPQLVYLHQGIFPQQESDSEKVTLCQYVQKIILQLLHYQAESDIILDSTSDNAIFSILSSVLAEEKASSLSQAKRLLEYFLWAPWDLLKANWPVQLEAHLQRWLDIQRAEVWKRFARGLHSDGMPCSVYLEHKLSFLVNGSGKMLKDVSLFLNENGFFRVDSDGLDSEELYQDGMLTPL</sequence>
<name>A0A2R5LDQ5_9ACAR</name>
<evidence type="ECO:0000313" key="2">
    <source>
        <dbReference type="EMBL" id="MBY07555.1"/>
    </source>
</evidence>
<feature type="compositionally biased region" description="Basic and acidic residues" evidence="1">
    <location>
        <begin position="262"/>
        <end position="289"/>
    </location>
</feature>
<feature type="compositionally biased region" description="Low complexity" evidence="1">
    <location>
        <begin position="735"/>
        <end position="750"/>
    </location>
</feature>
<feature type="region of interest" description="Disordered" evidence="1">
    <location>
        <begin position="190"/>
        <end position="289"/>
    </location>
</feature>
<dbReference type="AlphaFoldDB" id="A0A2R5LDQ5"/>
<dbReference type="PANTHER" id="PTHR37970:SF1">
    <property type="entry name" value="SERINE-RICH ADHESIN FOR PLATELETS"/>
    <property type="match status" value="1"/>
</dbReference>
<feature type="region of interest" description="Disordered" evidence="1">
    <location>
        <begin position="657"/>
        <end position="682"/>
    </location>
</feature>
<feature type="compositionally biased region" description="Low complexity" evidence="1">
    <location>
        <begin position="815"/>
        <end position="826"/>
    </location>
</feature>
<evidence type="ECO:0000256" key="1">
    <source>
        <dbReference type="SAM" id="MobiDB-lite"/>
    </source>
</evidence>
<feature type="region of interest" description="Disordered" evidence="1">
    <location>
        <begin position="517"/>
        <end position="546"/>
    </location>
</feature>
<accession>A0A2R5LDQ5</accession>
<feature type="compositionally biased region" description="Low complexity" evidence="1">
    <location>
        <begin position="350"/>
        <end position="371"/>
    </location>
</feature>
<reference evidence="2" key="1">
    <citation type="submission" date="2018-03" db="EMBL/GenBank/DDBJ databases">
        <title>The relapsing fever spirochete Borrelia turicatae persists in the highly oxidative environment of its soft-bodied tick vector.</title>
        <authorList>
            <person name="Bourret T.J."/>
            <person name="Boyle W.K."/>
            <person name="Valenzuela J.G."/>
            <person name="Oliveira F."/>
            <person name="Lopez J.E."/>
        </authorList>
    </citation>
    <scope>NUCLEOTIDE SEQUENCE</scope>
    <source>
        <strain evidence="2">Kansas strain/isolate</strain>
        <tissue evidence="2">Salivary glands</tissue>
    </source>
</reference>
<feature type="compositionally biased region" description="Polar residues" evidence="1">
    <location>
        <begin position="195"/>
        <end position="205"/>
    </location>
</feature>
<dbReference type="EMBL" id="GGLE01003429">
    <property type="protein sequence ID" value="MBY07555.1"/>
    <property type="molecule type" value="Transcribed_RNA"/>
</dbReference>